<evidence type="ECO:0000256" key="1">
    <source>
        <dbReference type="SAM" id="SignalP"/>
    </source>
</evidence>
<sequence length="283" mass="31360">MFPAYRIYRSHRQSLVAVLFILLCSTSWAGIDISSDGKAFTCDKLKEQWKLTYALPFFAMCQDIANPYLADSVLQYHTKPNVGIVKVLLISIDNITKNTTLFSPDMSEPAFLVYLTSGSSDHAWLAMSSLFVFKNKSSSGKDGSGEIKVEILDDGQTKIPTTLSFPWVTVQTTSPELSLSAGLHFIAGDKSSGILTYSKKTYEQSPRYNYKVEGLKRGKNIGTSYEYCAKCFGSNRWGGADMDSLACMDGTPPTYYTCSCQDVVIIDTTLSFSFHVIDDSKIE</sequence>
<evidence type="ECO:0000313" key="2">
    <source>
        <dbReference type="EMBL" id="MDP0588115.1"/>
    </source>
</evidence>
<feature type="chain" id="PRO_5041720099" evidence="1">
    <location>
        <begin position="30"/>
        <end position="283"/>
    </location>
</feature>
<dbReference type="EMBL" id="JASXSV010000003">
    <property type="protein sequence ID" value="MDP0588115.1"/>
    <property type="molecule type" value="Genomic_DNA"/>
</dbReference>
<gene>
    <name evidence="2" type="ORF">QS748_02465</name>
</gene>
<evidence type="ECO:0000313" key="3">
    <source>
        <dbReference type="Proteomes" id="UP001178148"/>
    </source>
</evidence>
<keyword evidence="1" id="KW-0732">Signal</keyword>
<keyword evidence="3" id="KW-1185">Reference proteome</keyword>
<comment type="caution">
    <text evidence="2">The sequence shown here is derived from an EMBL/GenBank/DDBJ whole genome shotgun (WGS) entry which is preliminary data.</text>
</comment>
<feature type="signal peptide" evidence="1">
    <location>
        <begin position="1"/>
        <end position="29"/>
    </location>
</feature>
<proteinExistence type="predicted"/>
<protein>
    <submittedName>
        <fullName evidence="2">Uncharacterized protein</fullName>
    </submittedName>
</protein>
<dbReference type="AlphaFoldDB" id="A0AA90NKB5"/>
<name>A0AA90NKB5_9GAMM</name>
<dbReference type="Proteomes" id="UP001178148">
    <property type="component" value="Unassembled WGS sequence"/>
</dbReference>
<organism evidence="2 3">
    <name type="scientific">Candidatus Endonucleibacter bathymodioli</name>
    <dbReference type="NCBI Taxonomy" id="539814"/>
    <lineage>
        <taxon>Bacteria</taxon>
        <taxon>Pseudomonadati</taxon>
        <taxon>Pseudomonadota</taxon>
        <taxon>Gammaproteobacteria</taxon>
        <taxon>Oceanospirillales</taxon>
        <taxon>Endozoicomonadaceae</taxon>
        <taxon>Candidatus Endonucleibacter</taxon>
    </lineage>
</organism>
<reference evidence="2 3" key="1">
    <citation type="journal article" date="2023" name="bioRxiv">
        <title>An intranuclear bacterial parasite of deep-sea mussels expresses apoptosis inhibitors acquired from its host.</title>
        <authorList>
            <person name="Gonzalez Porras M.A."/>
            <person name="Assie A."/>
            <person name="Tietjen M."/>
            <person name="Violette M."/>
            <person name="Kleiner M."/>
            <person name="Gruber-Vodicka H."/>
            <person name="Dubilier N."/>
            <person name="Leisch N."/>
        </authorList>
    </citation>
    <scope>NUCLEOTIDE SEQUENCE [LARGE SCALE GENOMIC DNA]</scope>
    <source>
        <strain evidence="2">IAP13</strain>
    </source>
</reference>
<accession>A0AA90NKB5</accession>